<sequence>MYWGDVFTSPLFFCYLCLLKLYSNYIMKRIDKIYNYIIENSAKLTAKDIKEGAGFSAENISQALDILRNNVSKELNTLSREKKIIKIKGRPVLYLDKEGFQDLLGYELEDESIEIENIDEILEIGKMDEKEAKNPFTFLIGSDSGLKNQIEQAKAAIMYPPNGLHTLIVGETGVGKTLFASMMYNYSKFTKAFTEDAPFIVFNCADYYNNPQLLISQIFGHAKGAFTGADTEKDGLVVKANNGILFLDEIHRLPPEGQEMIFYFIDTGTYNKLGDTDRKRSAKVLIIGATTEEPGSFLLKTFMRRIPITISIPNLEDRPIKDRLDIVRFLLSKEANRVNKSIKLESDVVKALIGSASYGNVGQIKSNIQLVCAKGFLNSIDKSDNIEITFNSLPTEVKNGLFSLAGKRKEVEELDKYLDKELVIMPAGSDKELAMMPCGIEVDKYEPPFNLYKIIEDKSTLLKCEGVDEDFIREYITTDINIHIKSFYTKFTKNESSRENILKIVDEDILNFCEEIKRFIEEKKNKKLDDRFLYALSLHLSAFLKRMEKHTALNYIDIENIIKKNKEDFDIAMNIKGIIEERYKLIVPEMEVVYLTLLISAINEEIGAEHVAILVAMHGVSVASGMVNVTKKLLGEGIVDAIDMPLEVSPKKILDEMIIKVQEIDRGKGVLLLVDMGSLSSFAPVIIEKTGINIRCIDMVSTPLVLEAVRKTSRLDMDLNTIYETLKDFRGYARLESSVDIVSNKPRAIITICSTGEGTAKKLKEIVNNIIVSLTDEEIEIIPIGVKDVTNRVKLIQQEKNIIATVGIVNPNIEAPFISLVALIDGNGERILASIVKNNGFVTKESNTKVVVKDLCTDTLKQFLTYLNPFKIVDVLMKFIEIVSKELNITFDNSMCIKLIIHIGCAVERMLIKNGLRYEENIESLDKNRIRALKMGNDFIKKSINIELTDDEIYFIVEIME</sequence>
<dbReference type="InterPro" id="IPR027417">
    <property type="entry name" value="P-loop_NTPase"/>
</dbReference>
<evidence type="ECO:0000259" key="7">
    <source>
        <dbReference type="PROSITE" id="PS51372"/>
    </source>
</evidence>
<dbReference type="GO" id="GO:0005524">
    <property type="term" value="F:ATP binding"/>
    <property type="evidence" value="ECO:0007669"/>
    <property type="project" value="UniProtKB-KW"/>
</dbReference>
<dbReference type="InterPro" id="IPR011608">
    <property type="entry name" value="PRD"/>
</dbReference>
<name>A0A2T0B6Q2_9CLOT</name>
<dbReference type="AlphaFoldDB" id="A0A2T0B6Q2"/>
<dbReference type="PROSITE" id="PS50045">
    <property type="entry name" value="SIGMA54_INTERACT_4"/>
    <property type="match status" value="1"/>
</dbReference>
<organism evidence="8 9">
    <name type="scientific">Clostridium vincentii</name>
    <dbReference type="NCBI Taxonomy" id="52704"/>
    <lineage>
        <taxon>Bacteria</taxon>
        <taxon>Bacillati</taxon>
        <taxon>Bacillota</taxon>
        <taxon>Clostridia</taxon>
        <taxon>Eubacteriales</taxon>
        <taxon>Clostridiaceae</taxon>
        <taxon>Clostridium</taxon>
    </lineage>
</organism>
<dbReference type="CDD" id="cd00009">
    <property type="entry name" value="AAA"/>
    <property type="match status" value="1"/>
</dbReference>
<dbReference type="PROSITE" id="PS51372">
    <property type="entry name" value="PRD_2"/>
    <property type="match status" value="2"/>
</dbReference>
<evidence type="ECO:0000256" key="2">
    <source>
        <dbReference type="ARBA" id="ARBA00022741"/>
    </source>
</evidence>
<feature type="domain" description="PTS EIIA type-4" evidence="6">
    <location>
        <begin position="610"/>
        <end position="749"/>
    </location>
</feature>
<evidence type="ECO:0000256" key="3">
    <source>
        <dbReference type="ARBA" id="ARBA00022777"/>
    </source>
</evidence>
<keyword evidence="1" id="KW-0808">Transferase</keyword>
<feature type="domain" description="PRD" evidence="7">
    <location>
        <begin position="504"/>
        <end position="609"/>
    </location>
</feature>
<dbReference type="PANTHER" id="PTHR32071">
    <property type="entry name" value="TRANSCRIPTIONAL REGULATORY PROTEIN"/>
    <property type="match status" value="1"/>
</dbReference>
<dbReference type="InterPro" id="IPR033887">
    <property type="entry name" value="PTS_IIA_man"/>
</dbReference>
<dbReference type="Gene3D" id="3.40.50.510">
    <property type="entry name" value="Phosphotransferase system, mannose-type IIA component"/>
    <property type="match status" value="1"/>
</dbReference>
<dbReference type="CDD" id="cd00006">
    <property type="entry name" value="PTS_IIA_man"/>
    <property type="match status" value="1"/>
</dbReference>
<protein>
    <submittedName>
        <fullName evidence="8">Luminescence regulatory protein LuxO</fullName>
    </submittedName>
</protein>
<reference evidence="8 9" key="1">
    <citation type="submission" date="2018-03" db="EMBL/GenBank/DDBJ databases">
        <title>Genome sequence of Clostridium vincentii DSM 10228.</title>
        <authorList>
            <person name="Poehlein A."/>
            <person name="Daniel R."/>
        </authorList>
    </citation>
    <scope>NUCLEOTIDE SEQUENCE [LARGE SCALE GENOMIC DNA]</scope>
    <source>
        <strain evidence="8 9">DSM 10228</strain>
    </source>
</reference>
<dbReference type="Proteomes" id="UP000239471">
    <property type="component" value="Unassembled WGS sequence"/>
</dbReference>
<dbReference type="SUPFAM" id="SSF63520">
    <property type="entry name" value="PTS-regulatory domain, PRD"/>
    <property type="match status" value="2"/>
</dbReference>
<dbReference type="GO" id="GO:0006355">
    <property type="term" value="P:regulation of DNA-templated transcription"/>
    <property type="evidence" value="ECO:0007669"/>
    <property type="project" value="InterPro"/>
</dbReference>
<dbReference type="InterPro" id="IPR004701">
    <property type="entry name" value="PTS_EIIA_man-typ"/>
</dbReference>
<evidence type="ECO:0000256" key="1">
    <source>
        <dbReference type="ARBA" id="ARBA00022679"/>
    </source>
</evidence>
<dbReference type="Gene3D" id="1.10.1790.10">
    <property type="entry name" value="PRD domain"/>
    <property type="match status" value="2"/>
</dbReference>
<evidence type="ECO:0000259" key="5">
    <source>
        <dbReference type="PROSITE" id="PS50045"/>
    </source>
</evidence>
<dbReference type="InterPro" id="IPR003593">
    <property type="entry name" value="AAA+_ATPase"/>
</dbReference>
<dbReference type="EMBL" id="PVXQ01000062">
    <property type="protein sequence ID" value="PRR79569.1"/>
    <property type="molecule type" value="Genomic_DNA"/>
</dbReference>
<dbReference type="InterPro" id="IPR002078">
    <property type="entry name" value="Sigma_54_int"/>
</dbReference>
<dbReference type="Pfam" id="PF00158">
    <property type="entry name" value="Sigma54_activat"/>
    <property type="match status" value="1"/>
</dbReference>
<dbReference type="PROSITE" id="PS51096">
    <property type="entry name" value="PTS_EIIA_TYPE_4"/>
    <property type="match status" value="1"/>
</dbReference>
<keyword evidence="9" id="KW-1185">Reference proteome</keyword>
<dbReference type="InterPro" id="IPR036634">
    <property type="entry name" value="PRD_sf"/>
</dbReference>
<comment type="caution">
    <text evidence="8">The sequence shown here is derived from an EMBL/GenBank/DDBJ whole genome shotgun (WGS) entry which is preliminary data.</text>
</comment>
<dbReference type="Gene3D" id="3.40.50.300">
    <property type="entry name" value="P-loop containing nucleotide triphosphate hydrolases"/>
    <property type="match status" value="1"/>
</dbReference>
<gene>
    <name evidence="8" type="primary">luxO</name>
    <name evidence="8" type="ORF">CLVI_33210</name>
</gene>
<dbReference type="Pfam" id="PF00874">
    <property type="entry name" value="PRD"/>
    <property type="match status" value="2"/>
</dbReference>
<dbReference type="Pfam" id="PF03610">
    <property type="entry name" value="EIIA-man"/>
    <property type="match status" value="1"/>
</dbReference>
<keyword evidence="4" id="KW-0067">ATP-binding</keyword>
<dbReference type="InterPro" id="IPR036662">
    <property type="entry name" value="PTS_EIIA_man-typ_sf"/>
</dbReference>
<dbReference type="SUPFAM" id="SSF52540">
    <property type="entry name" value="P-loop containing nucleoside triphosphate hydrolases"/>
    <property type="match status" value="1"/>
</dbReference>
<accession>A0A2T0B6Q2</accession>
<keyword evidence="2" id="KW-0547">Nucleotide-binding</keyword>
<dbReference type="PROSITE" id="PS00676">
    <property type="entry name" value="SIGMA54_INTERACT_2"/>
    <property type="match status" value="1"/>
</dbReference>
<evidence type="ECO:0000313" key="8">
    <source>
        <dbReference type="EMBL" id="PRR79569.1"/>
    </source>
</evidence>
<dbReference type="InterPro" id="IPR025943">
    <property type="entry name" value="Sigma_54_int_dom_ATP-bd_2"/>
</dbReference>
<dbReference type="GO" id="GO:0016020">
    <property type="term" value="C:membrane"/>
    <property type="evidence" value="ECO:0007669"/>
    <property type="project" value="InterPro"/>
</dbReference>
<evidence type="ECO:0000313" key="9">
    <source>
        <dbReference type="Proteomes" id="UP000239471"/>
    </source>
</evidence>
<evidence type="ECO:0000256" key="4">
    <source>
        <dbReference type="ARBA" id="ARBA00022840"/>
    </source>
</evidence>
<keyword evidence="3" id="KW-0418">Kinase</keyword>
<dbReference type="GO" id="GO:0016301">
    <property type="term" value="F:kinase activity"/>
    <property type="evidence" value="ECO:0007669"/>
    <property type="project" value="UniProtKB-KW"/>
</dbReference>
<evidence type="ECO:0000259" key="6">
    <source>
        <dbReference type="PROSITE" id="PS51096"/>
    </source>
</evidence>
<dbReference type="SUPFAM" id="SSF53062">
    <property type="entry name" value="PTS system fructose IIA component-like"/>
    <property type="match status" value="1"/>
</dbReference>
<dbReference type="PANTHER" id="PTHR32071:SF90">
    <property type="entry name" value="TRANSCRIPTIONAL REGULATORY PROTEIN LEVR"/>
    <property type="match status" value="1"/>
</dbReference>
<feature type="domain" description="PRD" evidence="7">
    <location>
        <begin position="867"/>
        <end position="961"/>
    </location>
</feature>
<feature type="domain" description="Sigma-54 factor interaction" evidence="5">
    <location>
        <begin position="139"/>
        <end position="373"/>
    </location>
</feature>
<proteinExistence type="predicted"/>
<dbReference type="GO" id="GO:0009401">
    <property type="term" value="P:phosphoenolpyruvate-dependent sugar phosphotransferase system"/>
    <property type="evidence" value="ECO:0007669"/>
    <property type="project" value="InterPro"/>
</dbReference>
<dbReference type="SMART" id="SM00382">
    <property type="entry name" value="AAA"/>
    <property type="match status" value="1"/>
</dbReference>